<dbReference type="EMBL" id="CAJVQB010028363">
    <property type="protein sequence ID" value="CAG8812232.1"/>
    <property type="molecule type" value="Genomic_DNA"/>
</dbReference>
<accession>A0ABN7W1P2</accession>
<comment type="caution">
    <text evidence="2">The sequence shown here is derived from an EMBL/GenBank/DDBJ whole genome shotgun (WGS) entry which is preliminary data.</text>
</comment>
<evidence type="ECO:0000259" key="1">
    <source>
        <dbReference type="Pfam" id="PF21530"/>
    </source>
</evidence>
<feature type="domain" description="DNA helicase Pif1-like 2B" evidence="1">
    <location>
        <begin position="65"/>
        <end position="108"/>
    </location>
</feature>
<feature type="non-terminal residue" evidence="2">
    <location>
        <position position="1"/>
    </location>
</feature>
<organism evidence="2 3">
    <name type="scientific">Gigaspora margarita</name>
    <dbReference type="NCBI Taxonomy" id="4874"/>
    <lineage>
        <taxon>Eukaryota</taxon>
        <taxon>Fungi</taxon>
        <taxon>Fungi incertae sedis</taxon>
        <taxon>Mucoromycota</taxon>
        <taxon>Glomeromycotina</taxon>
        <taxon>Glomeromycetes</taxon>
        <taxon>Diversisporales</taxon>
        <taxon>Gigasporaceae</taxon>
        <taxon>Gigaspora</taxon>
    </lineage>
</organism>
<dbReference type="Proteomes" id="UP000789901">
    <property type="component" value="Unassembled WGS sequence"/>
</dbReference>
<evidence type="ECO:0000313" key="2">
    <source>
        <dbReference type="EMBL" id="CAG8812232.1"/>
    </source>
</evidence>
<dbReference type="PANTHER" id="PTHR10492">
    <property type="match status" value="1"/>
</dbReference>
<sequence>TFIDITTNYHNSDYIKDRAILITKNVDVINQQIFKKIPNTEKFEYFSANLVEDKDQVDQSLYPTEFLNTLTPSRILPYHLVLKKNIPVILLCNLAPSEGLCNGTRLMIKNCYKFVLDAKIITGVNKEKRIFYLD</sequence>
<dbReference type="InterPro" id="IPR049163">
    <property type="entry name" value="Pif1-like_2B_dom"/>
</dbReference>
<evidence type="ECO:0000313" key="3">
    <source>
        <dbReference type="Proteomes" id="UP000789901"/>
    </source>
</evidence>
<dbReference type="PANTHER" id="PTHR10492:SF57">
    <property type="entry name" value="ATP-DEPENDENT DNA HELICASE"/>
    <property type="match status" value="1"/>
</dbReference>
<proteinExistence type="predicted"/>
<name>A0ABN7W1P2_GIGMA</name>
<dbReference type="Pfam" id="PF21530">
    <property type="entry name" value="Pif1_2B_dom"/>
    <property type="match status" value="1"/>
</dbReference>
<keyword evidence="3" id="KW-1185">Reference proteome</keyword>
<gene>
    <name evidence="2" type="ORF">GMARGA_LOCUS25524</name>
</gene>
<reference evidence="2 3" key="1">
    <citation type="submission" date="2021-06" db="EMBL/GenBank/DDBJ databases">
        <authorList>
            <person name="Kallberg Y."/>
            <person name="Tangrot J."/>
            <person name="Rosling A."/>
        </authorList>
    </citation>
    <scope>NUCLEOTIDE SEQUENCE [LARGE SCALE GENOMIC DNA]</scope>
    <source>
        <strain evidence="2 3">120-4 pot B 10/14</strain>
    </source>
</reference>
<protein>
    <submittedName>
        <fullName evidence="2">31635_t:CDS:1</fullName>
    </submittedName>
</protein>